<protein>
    <submittedName>
        <fullName evidence="1">Uncharacterized protein</fullName>
    </submittedName>
</protein>
<evidence type="ECO:0000313" key="1">
    <source>
        <dbReference type="EMBL" id="KKM02541.1"/>
    </source>
</evidence>
<reference evidence="1" key="1">
    <citation type="journal article" date="2015" name="Nature">
        <title>Complex archaea that bridge the gap between prokaryotes and eukaryotes.</title>
        <authorList>
            <person name="Spang A."/>
            <person name="Saw J.H."/>
            <person name="Jorgensen S.L."/>
            <person name="Zaremba-Niedzwiedzka K."/>
            <person name="Martijn J."/>
            <person name="Lind A.E."/>
            <person name="van Eijk R."/>
            <person name="Schleper C."/>
            <person name="Guy L."/>
            <person name="Ettema T.J."/>
        </authorList>
    </citation>
    <scope>NUCLEOTIDE SEQUENCE</scope>
</reference>
<accession>A0A0F9J9L6</accession>
<proteinExistence type="predicted"/>
<sequence length="74" mass="8213">MSPDLEKIINDFQKAMMELRCSDCDGDGYNGTDATGRRYSCETCGGDEDSIGDGLSRDVCWNDNPIRARLESLE</sequence>
<name>A0A0F9J9L6_9ZZZZ</name>
<comment type="caution">
    <text evidence="1">The sequence shown here is derived from an EMBL/GenBank/DDBJ whole genome shotgun (WGS) entry which is preliminary data.</text>
</comment>
<gene>
    <name evidence="1" type="ORF">LCGC14_1783420</name>
</gene>
<dbReference type="EMBL" id="LAZR01016902">
    <property type="protein sequence ID" value="KKM02541.1"/>
    <property type="molecule type" value="Genomic_DNA"/>
</dbReference>
<dbReference type="AlphaFoldDB" id="A0A0F9J9L6"/>
<organism evidence="1">
    <name type="scientific">marine sediment metagenome</name>
    <dbReference type="NCBI Taxonomy" id="412755"/>
    <lineage>
        <taxon>unclassified sequences</taxon>
        <taxon>metagenomes</taxon>
        <taxon>ecological metagenomes</taxon>
    </lineage>
</organism>